<accession>A0AAV7LG84</accession>
<keyword evidence="3" id="KW-1185">Reference proteome</keyword>
<gene>
    <name evidence="2" type="ORF">NDU88_003132</name>
</gene>
<sequence length="127" mass="13234">MLARRGKRGGTRSALWTGRQTGLTEVGAAHTWHRGGPVGLPRESILRPGLRRPCGGATEPGAVYLGRGACLGLKTTSAYLRGTRGASPAAGRRGLSPWAPSGGGRRTRRGLGRERRPAVDGCPSPPC</sequence>
<dbReference type="AlphaFoldDB" id="A0AAV7LG84"/>
<reference evidence="2" key="1">
    <citation type="journal article" date="2022" name="bioRxiv">
        <title>Sequencing and chromosome-scale assembly of the giantPleurodeles waltlgenome.</title>
        <authorList>
            <person name="Brown T."/>
            <person name="Elewa A."/>
            <person name="Iarovenko S."/>
            <person name="Subramanian E."/>
            <person name="Araus A.J."/>
            <person name="Petzold A."/>
            <person name="Susuki M."/>
            <person name="Suzuki K.-i.T."/>
            <person name="Hayashi T."/>
            <person name="Toyoda A."/>
            <person name="Oliveira C."/>
            <person name="Osipova E."/>
            <person name="Leigh N.D."/>
            <person name="Simon A."/>
            <person name="Yun M.H."/>
        </authorList>
    </citation>
    <scope>NUCLEOTIDE SEQUENCE</scope>
    <source>
        <strain evidence="2">20211129_DDA</strain>
        <tissue evidence="2">Liver</tissue>
    </source>
</reference>
<dbReference type="EMBL" id="JANPWB010000015">
    <property type="protein sequence ID" value="KAJ1089992.1"/>
    <property type="molecule type" value="Genomic_DNA"/>
</dbReference>
<dbReference type="Proteomes" id="UP001066276">
    <property type="component" value="Chromosome 11"/>
</dbReference>
<name>A0AAV7LG84_PLEWA</name>
<organism evidence="2 3">
    <name type="scientific">Pleurodeles waltl</name>
    <name type="common">Iberian ribbed newt</name>
    <dbReference type="NCBI Taxonomy" id="8319"/>
    <lineage>
        <taxon>Eukaryota</taxon>
        <taxon>Metazoa</taxon>
        <taxon>Chordata</taxon>
        <taxon>Craniata</taxon>
        <taxon>Vertebrata</taxon>
        <taxon>Euteleostomi</taxon>
        <taxon>Amphibia</taxon>
        <taxon>Batrachia</taxon>
        <taxon>Caudata</taxon>
        <taxon>Salamandroidea</taxon>
        <taxon>Salamandridae</taxon>
        <taxon>Pleurodelinae</taxon>
        <taxon>Pleurodeles</taxon>
    </lineage>
</organism>
<evidence type="ECO:0000313" key="2">
    <source>
        <dbReference type="EMBL" id="KAJ1089992.1"/>
    </source>
</evidence>
<evidence type="ECO:0000313" key="3">
    <source>
        <dbReference type="Proteomes" id="UP001066276"/>
    </source>
</evidence>
<protein>
    <submittedName>
        <fullName evidence="2">Uncharacterized protein</fullName>
    </submittedName>
</protein>
<feature type="region of interest" description="Disordered" evidence="1">
    <location>
        <begin position="84"/>
        <end position="127"/>
    </location>
</feature>
<comment type="caution">
    <text evidence="2">The sequence shown here is derived from an EMBL/GenBank/DDBJ whole genome shotgun (WGS) entry which is preliminary data.</text>
</comment>
<evidence type="ECO:0000256" key="1">
    <source>
        <dbReference type="SAM" id="MobiDB-lite"/>
    </source>
</evidence>
<proteinExistence type="predicted"/>